<sequence length="227" mass="25554">MLYLFVFKQFPAQNRAILLLELLSYFSATNFIDLIRFFMKIAGVFRLCLAAALAAPTAVNAGQCDPSKPVYIFDQFDSGDDTKVFYKVRDGEHPFYAQLIRFETWRKSKLVWSIDGSVICSDVIPMCDLTLASSNKSAPGSAINDCLKELEQQQDTPTTKIAFVIPVTEISTKHETSHIAFGLLTALSLACRKHLDIHVERKALLVEDERNGMFVLPPFVRRVPCLK</sequence>
<dbReference type="EMBL" id="CP025012">
    <property type="protein sequence ID" value="AUW45197.1"/>
    <property type="molecule type" value="Genomic_DNA"/>
</dbReference>
<dbReference type="RefSeq" id="WP_245457503.1">
    <property type="nucleotide sequence ID" value="NZ_CP025012.1"/>
</dbReference>
<reference evidence="1 2" key="1">
    <citation type="submission" date="2017-11" db="EMBL/GenBank/DDBJ databases">
        <title>Complete genome of Rhizobium leguminosarum Norway, an ineffective micro-symbiont.</title>
        <authorList>
            <person name="Hoffrichter A."/>
            <person name="Liang J."/>
            <person name="Brachmann A."/>
            <person name="Marin M."/>
        </authorList>
    </citation>
    <scope>NUCLEOTIDE SEQUENCE [LARGE SCALE GENOMIC DNA]</scope>
    <source>
        <strain evidence="1 2">Norway</strain>
    </source>
</reference>
<organism evidence="1 2">
    <name type="scientific">Rhizobium leguminosarum</name>
    <dbReference type="NCBI Taxonomy" id="384"/>
    <lineage>
        <taxon>Bacteria</taxon>
        <taxon>Pseudomonadati</taxon>
        <taxon>Pseudomonadota</taxon>
        <taxon>Alphaproteobacteria</taxon>
        <taxon>Hyphomicrobiales</taxon>
        <taxon>Rhizobiaceae</taxon>
        <taxon>Rhizobium/Agrobacterium group</taxon>
        <taxon>Rhizobium</taxon>
    </lineage>
</organism>
<proteinExistence type="predicted"/>
<accession>A0A2K9ZAB2</accession>
<name>A0A2K9ZAB2_RHILE</name>
<evidence type="ECO:0000313" key="2">
    <source>
        <dbReference type="Proteomes" id="UP000238523"/>
    </source>
</evidence>
<dbReference type="AlphaFoldDB" id="A0A2K9ZAB2"/>
<gene>
    <name evidence="1" type="ORF">CUJ84_Chr004904</name>
</gene>
<evidence type="ECO:0000313" key="1">
    <source>
        <dbReference type="EMBL" id="AUW45197.1"/>
    </source>
</evidence>
<protein>
    <submittedName>
        <fullName evidence="1">Uncharacterized protein</fullName>
    </submittedName>
</protein>
<dbReference type="Proteomes" id="UP000238523">
    <property type="component" value="Chromosome"/>
</dbReference>